<reference evidence="1" key="1">
    <citation type="journal article" date="2020" name="Stud. Mycol.">
        <title>101 Dothideomycetes genomes: a test case for predicting lifestyles and emergence of pathogens.</title>
        <authorList>
            <person name="Haridas S."/>
            <person name="Albert R."/>
            <person name="Binder M."/>
            <person name="Bloem J."/>
            <person name="Labutti K."/>
            <person name="Salamov A."/>
            <person name="Andreopoulos B."/>
            <person name="Baker S."/>
            <person name="Barry K."/>
            <person name="Bills G."/>
            <person name="Bluhm B."/>
            <person name="Cannon C."/>
            <person name="Castanera R."/>
            <person name="Culley D."/>
            <person name="Daum C."/>
            <person name="Ezra D."/>
            <person name="Gonzalez J."/>
            <person name="Henrissat B."/>
            <person name="Kuo A."/>
            <person name="Liang C."/>
            <person name="Lipzen A."/>
            <person name="Lutzoni F."/>
            <person name="Magnuson J."/>
            <person name="Mondo S."/>
            <person name="Nolan M."/>
            <person name="Ohm R."/>
            <person name="Pangilinan J."/>
            <person name="Park H.-J."/>
            <person name="Ramirez L."/>
            <person name="Alfaro M."/>
            <person name="Sun H."/>
            <person name="Tritt A."/>
            <person name="Yoshinaga Y."/>
            <person name="Zwiers L.-H."/>
            <person name="Turgeon B."/>
            <person name="Goodwin S."/>
            <person name="Spatafora J."/>
            <person name="Crous P."/>
            <person name="Grigoriev I."/>
        </authorList>
    </citation>
    <scope>NUCLEOTIDE SEQUENCE</scope>
    <source>
        <strain evidence="1">CBS 107.79</strain>
    </source>
</reference>
<dbReference type="Proteomes" id="UP000800036">
    <property type="component" value="Unassembled WGS sequence"/>
</dbReference>
<evidence type="ECO:0000313" key="1">
    <source>
        <dbReference type="EMBL" id="KAF1974268.1"/>
    </source>
</evidence>
<dbReference type="EMBL" id="ML976675">
    <property type="protein sequence ID" value="KAF1974268.1"/>
    <property type="molecule type" value="Genomic_DNA"/>
</dbReference>
<organism evidence="1 2">
    <name type="scientific">Bimuria novae-zelandiae CBS 107.79</name>
    <dbReference type="NCBI Taxonomy" id="1447943"/>
    <lineage>
        <taxon>Eukaryota</taxon>
        <taxon>Fungi</taxon>
        <taxon>Dikarya</taxon>
        <taxon>Ascomycota</taxon>
        <taxon>Pezizomycotina</taxon>
        <taxon>Dothideomycetes</taxon>
        <taxon>Pleosporomycetidae</taxon>
        <taxon>Pleosporales</taxon>
        <taxon>Massarineae</taxon>
        <taxon>Didymosphaeriaceae</taxon>
        <taxon>Bimuria</taxon>
    </lineage>
</organism>
<gene>
    <name evidence="1" type="ORF">BU23DRAFT_113261</name>
</gene>
<accession>A0A6A5VBS5</accession>
<protein>
    <submittedName>
        <fullName evidence="1">Uncharacterized protein</fullName>
    </submittedName>
</protein>
<keyword evidence="2" id="KW-1185">Reference proteome</keyword>
<name>A0A6A5VBS5_9PLEO</name>
<dbReference type="AlphaFoldDB" id="A0A6A5VBS5"/>
<evidence type="ECO:0000313" key="2">
    <source>
        <dbReference type="Proteomes" id="UP000800036"/>
    </source>
</evidence>
<sequence>MRLLKHKEQLFSSINDDLYILSLFCPTVISRPVQFVHKEKKLARSGLPQHPCHLQHRPSMRKVQFQSENTQLM</sequence>
<proteinExistence type="predicted"/>